<keyword evidence="2" id="KW-1185">Reference proteome</keyword>
<evidence type="ECO:0000313" key="2">
    <source>
        <dbReference type="Proteomes" id="UP000768646"/>
    </source>
</evidence>
<dbReference type="EMBL" id="JABTEG010000001">
    <property type="protein sequence ID" value="KAG4306197.1"/>
    <property type="molecule type" value="Genomic_DNA"/>
</dbReference>
<comment type="caution">
    <text evidence="1">The sequence shown here is derived from an EMBL/GenBank/DDBJ whole genome shotgun (WGS) entry which is preliminary data.</text>
</comment>
<evidence type="ECO:0000313" key="1">
    <source>
        <dbReference type="EMBL" id="KAG4306197.1"/>
    </source>
</evidence>
<dbReference type="Proteomes" id="UP000768646">
    <property type="component" value="Unassembled WGS sequence"/>
</dbReference>
<protein>
    <submittedName>
        <fullName evidence="1">Uncharacterized protein</fullName>
    </submittedName>
</protein>
<sequence>MFSTVQRLNTLSNLWINALLVLCLWIAVSTYFDKKEAPSSVKLIAAERKTTRIYNSFYNIRQEYAFIRFELETGSFFRGKNISPLFHWNTKQVFVYVVASYASSEKYPYNEIMLWNRIISDKKDAIIRLRNQPNIFAFNDIEGSFANKNLTLSMYYNIMPQVGLLAWGNGQSSGSLPFSISH</sequence>
<proteinExistence type="predicted"/>
<accession>A0ACB7CEI5</accession>
<reference evidence="1 2" key="1">
    <citation type="journal article" date="2021" name="Commun. Biol.">
        <title>Genomic insights into the host specific adaptation of the Pneumocystis genus.</title>
        <authorList>
            <person name="Cisse O.H."/>
            <person name="Ma L."/>
            <person name="Dekker J.P."/>
            <person name="Khil P.P."/>
            <person name="Youn J.-H."/>
            <person name="Brenchley J.M."/>
            <person name="Blair R."/>
            <person name="Pahar B."/>
            <person name="Chabe M."/>
            <person name="Van Rompay K.K.A."/>
            <person name="Keesler R."/>
            <person name="Sukura A."/>
            <person name="Hirsch V."/>
            <person name="Kutty G."/>
            <person name="Liu Y."/>
            <person name="Peng L."/>
            <person name="Chen J."/>
            <person name="Song J."/>
            <person name="Weissenbacher-Lang C."/>
            <person name="Xu J."/>
            <person name="Upham N.S."/>
            <person name="Stajich J.E."/>
            <person name="Cuomo C.A."/>
            <person name="Cushion M.T."/>
            <person name="Kovacs J.A."/>
        </authorList>
    </citation>
    <scope>NUCLEOTIDE SEQUENCE [LARGE SCALE GENOMIC DNA]</scope>
    <source>
        <strain evidence="1 2">RABM</strain>
    </source>
</reference>
<name>A0ACB7CEI5_9ASCO</name>
<organism evidence="1 2">
    <name type="scientific">Pneumocystis oryctolagi</name>
    <dbReference type="NCBI Taxonomy" id="42067"/>
    <lineage>
        <taxon>Eukaryota</taxon>
        <taxon>Fungi</taxon>
        <taxon>Dikarya</taxon>
        <taxon>Ascomycota</taxon>
        <taxon>Taphrinomycotina</taxon>
        <taxon>Pneumocystomycetes</taxon>
        <taxon>Pneumocystaceae</taxon>
        <taxon>Pneumocystis</taxon>
    </lineage>
</organism>
<gene>
    <name evidence="1" type="ORF">PORY_000185</name>
</gene>